<feature type="transmembrane region" description="Helical" evidence="1">
    <location>
        <begin position="106"/>
        <end position="125"/>
    </location>
</feature>
<dbReference type="EMBL" id="JAUSWH010000009">
    <property type="protein sequence ID" value="MDQ0456611.1"/>
    <property type="molecule type" value="Genomic_DNA"/>
</dbReference>
<reference evidence="2 3" key="1">
    <citation type="submission" date="2023-07" db="EMBL/GenBank/DDBJ databases">
        <title>Genomic Encyclopedia of Type Strains, Phase IV (KMG-IV): sequencing the most valuable type-strain genomes for metagenomic binning, comparative biology and taxonomic classification.</title>
        <authorList>
            <person name="Goeker M."/>
        </authorList>
    </citation>
    <scope>NUCLEOTIDE SEQUENCE [LARGE SCALE GENOMIC DNA]</scope>
    <source>
        <strain evidence="2 3">DSM 100301</strain>
    </source>
</reference>
<proteinExistence type="predicted"/>
<sequence>MEFYFPTEFGEQMAFTGAALTAFIGLVVMFAPGLILRFLGLVPLEGRNEGFGALRGGGGVLLGLGLSALLLAQPMVYLALGAALGLGCFGRILSILSDHGASWRNVLLLVVFLLLAALPLAYVFGLA</sequence>
<keyword evidence="1" id="KW-1133">Transmembrane helix</keyword>
<feature type="transmembrane region" description="Helical" evidence="1">
    <location>
        <begin position="51"/>
        <end position="70"/>
    </location>
</feature>
<feature type="transmembrane region" description="Helical" evidence="1">
    <location>
        <begin position="12"/>
        <end position="39"/>
    </location>
</feature>
<keyword evidence="1" id="KW-0812">Transmembrane</keyword>
<keyword evidence="3" id="KW-1185">Reference proteome</keyword>
<feature type="transmembrane region" description="Helical" evidence="1">
    <location>
        <begin position="76"/>
        <end position="94"/>
    </location>
</feature>
<keyword evidence="1" id="KW-0472">Membrane</keyword>
<evidence type="ECO:0000313" key="3">
    <source>
        <dbReference type="Proteomes" id="UP001235269"/>
    </source>
</evidence>
<organism evidence="2 3">
    <name type="scientific">Rhizobium paknamense</name>
    <dbReference type="NCBI Taxonomy" id="1206817"/>
    <lineage>
        <taxon>Bacteria</taxon>
        <taxon>Pseudomonadati</taxon>
        <taxon>Pseudomonadota</taxon>
        <taxon>Alphaproteobacteria</taxon>
        <taxon>Hyphomicrobiales</taxon>
        <taxon>Rhizobiaceae</taxon>
        <taxon>Rhizobium/Agrobacterium group</taxon>
        <taxon>Rhizobium</taxon>
    </lineage>
</organism>
<dbReference type="Proteomes" id="UP001235269">
    <property type="component" value="Unassembled WGS sequence"/>
</dbReference>
<gene>
    <name evidence="2" type="ORF">QO005_002953</name>
</gene>
<name>A0ABU0IEM8_9HYPH</name>
<evidence type="ECO:0008006" key="4">
    <source>
        <dbReference type="Google" id="ProtNLM"/>
    </source>
</evidence>
<protein>
    <recommendedName>
        <fullName evidence="4">DUF4345 domain-containing protein</fullName>
    </recommendedName>
</protein>
<accession>A0ABU0IEM8</accession>
<dbReference type="RefSeq" id="WP_307158795.1">
    <property type="nucleotide sequence ID" value="NZ_JAUSWH010000009.1"/>
</dbReference>
<evidence type="ECO:0000313" key="2">
    <source>
        <dbReference type="EMBL" id="MDQ0456611.1"/>
    </source>
</evidence>
<comment type="caution">
    <text evidence="2">The sequence shown here is derived from an EMBL/GenBank/DDBJ whole genome shotgun (WGS) entry which is preliminary data.</text>
</comment>
<evidence type="ECO:0000256" key="1">
    <source>
        <dbReference type="SAM" id="Phobius"/>
    </source>
</evidence>